<sequence>MAEHNDSSMPFPAGTNWAGNLTYSALMMAEPRSTGELQAALSVTSGPVKFLGSRHCFNDIADTVGTMISMSRFEPLGTDPLNVISDGGPTRVRVPASTPYGQLAQVLAAQDLALANFASLPHITIAGAIATGTHGSGDDNPPLIDAIWAFELVTPLGDARRAVRDGSGDLPFESGVHLGLLGALTFVEIEVQPAFEVRQDLYQDLPWHAVLDNFAAITGAAYSVSIFSHWNRDTAEQLWLKSRVSPGLMELGDEFYGAHRAARKLHPLPDTDPIHCTDQLGVPGPSYDRLPHFKMGFTPSKGEELQSEYLVPREHAPNVVETLLELGDQFRHLLFVSEIRTMQGESSWLSPTPRDSVGFHFTWRPLQPEVVEFLPTLEQALAPYDARPHWGKLHTLSVAQIAPLYPNLGNFLDLARECDPEGRLRNEYSMRVLGY</sequence>
<dbReference type="PANTHER" id="PTHR43762">
    <property type="entry name" value="L-GULONOLACTONE OXIDASE"/>
    <property type="match status" value="1"/>
</dbReference>
<reference evidence="4" key="1">
    <citation type="journal article" date="2019" name="Int. J. Syst. Evol. Microbiol.">
        <title>The Global Catalogue of Microorganisms (GCM) 10K type strain sequencing project: providing services to taxonomists for standard genome sequencing and annotation.</title>
        <authorList>
            <consortium name="The Broad Institute Genomics Platform"/>
            <consortium name="The Broad Institute Genome Sequencing Center for Infectious Disease"/>
            <person name="Wu L."/>
            <person name="Ma J."/>
        </authorList>
    </citation>
    <scope>NUCLEOTIDE SEQUENCE [LARGE SCALE GENOMIC DNA]</scope>
    <source>
        <strain evidence="4">KCTC 33576</strain>
    </source>
</reference>
<keyword evidence="1" id="KW-0560">Oxidoreductase</keyword>
<dbReference type="InterPro" id="IPR006094">
    <property type="entry name" value="Oxid_FAD_bind_N"/>
</dbReference>
<dbReference type="InterPro" id="IPR016166">
    <property type="entry name" value="FAD-bd_PCMH"/>
</dbReference>
<gene>
    <name evidence="3" type="ORF">ACFSYH_07245</name>
</gene>
<feature type="domain" description="FAD-binding PCMH-type" evidence="2">
    <location>
        <begin position="21"/>
        <end position="194"/>
    </location>
</feature>
<evidence type="ECO:0000256" key="1">
    <source>
        <dbReference type="ARBA" id="ARBA00023002"/>
    </source>
</evidence>
<dbReference type="InterPro" id="IPR010031">
    <property type="entry name" value="FAD_lactone_oxidase-like"/>
</dbReference>
<dbReference type="InterPro" id="IPR007173">
    <property type="entry name" value="ALO_C"/>
</dbReference>
<name>A0ABW5XCZ5_9MICO</name>
<dbReference type="InterPro" id="IPR016169">
    <property type="entry name" value="FAD-bd_PCMH_sub2"/>
</dbReference>
<accession>A0ABW5XCZ5</accession>
<keyword evidence="4" id="KW-1185">Reference proteome</keyword>
<dbReference type="Gene3D" id="3.30.70.2530">
    <property type="match status" value="1"/>
</dbReference>
<evidence type="ECO:0000313" key="4">
    <source>
        <dbReference type="Proteomes" id="UP001597391"/>
    </source>
</evidence>
<dbReference type="EMBL" id="JBHUOP010000003">
    <property type="protein sequence ID" value="MFD2840366.1"/>
    <property type="molecule type" value="Genomic_DNA"/>
</dbReference>
<dbReference type="SUPFAM" id="SSF56176">
    <property type="entry name" value="FAD-binding/transporter-associated domain-like"/>
    <property type="match status" value="1"/>
</dbReference>
<dbReference type="Gene3D" id="3.30.70.2520">
    <property type="match status" value="1"/>
</dbReference>
<dbReference type="PROSITE" id="PS51387">
    <property type="entry name" value="FAD_PCMH"/>
    <property type="match status" value="1"/>
</dbReference>
<dbReference type="Pfam" id="PF04030">
    <property type="entry name" value="ALO"/>
    <property type="match status" value="1"/>
</dbReference>
<dbReference type="PANTHER" id="PTHR43762:SF1">
    <property type="entry name" value="D-ARABINONO-1,4-LACTONE OXIDASE"/>
    <property type="match status" value="1"/>
</dbReference>
<proteinExistence type="predicted"/>
<dbReference type="InterPro" id="IPR036318">
    <property type="entry name" value="FAD-bd_PCMH-like_sf"/>
</dbReference>
<dbReference type="RefSeq" id="WP_377466195.1">
    <property type="nucleotide sequence ID" value="NZ_JBHUOP010000003.1"/>
</dbReference>
<dbReference type="Pfam" id="PF01565">
    <property type="entry name" value="FAD_binding_4"/>
    <property type="match status" value="1"/>
</dbReference>
<protein>
    <submittedName>
        <fullName evidence="3">D-arabinono-1,4-lactone oxidase</fullName>
    </submittedName>
</protein>
<dbReference type="Gene3D" id="1.10.45.10">
    <property type="entry name" value="Vanillyl-alcohol Oxidase, Chain A, domain 4"/>
    <property type="match status" value="1"/>
</dbReference>
<dbReference type="Gene3D" id="3.30.43.10">
    <property type="entry name" value="Uridine Diphospho-n-acetylenolpyruvylglucosamine Reductase, domain 2"/>
    <property type="match status" value="1"/>
</dbReference>
<dbReference type="InterPro" id="IPR016167">
    <property type="entry name" value="FAD-bd_PCMH_sub1"/>
</dbReference>
<evidence type="ECO:0000259" key="2">
    <source>
        <dbReference type="PROSITE" id="PS51387"/>
    </source>
</evidence>
<evidence type="ECO:0000313" key="3">
    <source>
        <dbReference type="EMBL" id="MFD2840366.1"/>
    </source>
</evidence>
<dbReference type="InterPro" id="IPR016171">
    <property type="entry name" value="Vanillyl_alc_oxidase_C-sub2"/>
</dbReference>
<dbReference type="Proteomes" id="UP001597391">
    <property type="component" value="Unassembled WGS sequence"/>
</dbReference>
<dbReference type="Gene3D" id="3.30.465.10">
    <property type="match status" value="1"/>
</dbReference>
<comment type="caution">
    <text evidence="3">The sequence shown here is derived from an EMBL/GenBank/DDBJ whole genome shotgun (WGS) entry which is preliminary data.</text>
</comment>
<organism evidence="3 4">
    <name type="scientific">Populibacterium corticicola</name>
    <dbReference type="NCBI Taxonomy" id="1812826"/>
    <lineage>
        <taxon>Bacteria</taxon>
        <taxon>Bacillati</taxon>
        <taxon>Actinomycetota</taxon>
        <taxon>Actinomycetes</taxon>
        <taxon>Micrococcales</taxon>
        <taxon>Jonesiaceae</taxon>
        <taxon>Populibacterium</taxon>
    </lineage>
</organism>